<dbReference type="GO" id="GO:0032259">
    <property type="term" value="P:methylation"/>
    <property type="evidence" value="ECO:0007669"/>
    <property type="project" value="UniProtKB-KW"/>
</dbReference>
<dbReference type="InterPro" id="IPR050320">
    <property type="entry name" value="N5-glutamine_MTase"/>
</dbReference>
<keyword evidence="2" id="KW-0949">S-adenosyl-L-methionine</keyword>
<evidence type="ECO:0000256" key="2">
    <source>
        <dbReference type="ARBA" id="ARBA00022691"/>
    </source>
</evidence>
<dbReference type="SUPFAM" id="SSF53335">
    <property type="entry name" value="S-adenosyl-L-methionine-dependent methyltransferases"/>
    <property type="match status" value="1"/>
</dbReference>
<comment type="caution">
    <text evidence="4">The sequence shown here is derived from an EMBL/GenBank/DDBJ whole genome shotgun (WGS) entry which is preliminary data.</text>
</comment>
<dbReference type="EMBL" id="CAJQYY010000020">
    <property type="protein sequence ID" value="CAG4908167.1"/>
    <property type="molecule type" value="Genomic_DNA"/>
</dbReference>
<dbReference type="InterPro" id="IPR007848">
    <property type="entry name" value="Small_mtfrase_dom"/>
</dbReference>
<protein>
    <submittedName>
        <fullName evidence="4">Release factor glutamine methyltransferase</fullName>
        <ecNumber evidence="4">2.1.1.297</ecNumber>
    </submittedName>
</protein>
<dbReference type="PANTHER" id="PTHR18895">
    <property type="entry name" value="HEMK METHYLTRANSFERASE"/>
    <property type="match status" value="1"/>
</dbReference>
<dbReference type="Pfam" id="PF05175">
    <property type="entry name" value="MTS"/>
    <property type="match status" value="1"/>
</dbReference>
<proteinExistence type="predicted"/>
<evidence type="ECO:0000256" key="1">
    <source>
        <dbReference type="ARBA" id="ARBA00022603"/>
    </source>
</evidence>
<gene>
    <name evidence="4" type="primary">prmC_1</name>
    <name evidence="4" type="ORF">R54767_03480</name>
</gene>
<reference evidence="4 5" key="1">
    <citation type="submission" date="2021-04" db="EMBL/GenBank/DDBJ databases">
        <authorList>
            <person name="Vanwijnsberghe S."/>
        </authorList>
    </citation>
    <scope>NUCLEOTIDE SEQUENCE [LARGE SCALE GENOMIC DNA]</scope>
    <source>
        <strain evidence="4 5">LMG 32171</strain>
    </source>
</reference>
<dbReference type="EC" id="2.1.1.297" evidence="4"/>
<name>A0ABM8U6B4_9BURK</name>
<feature type="domain" description="Methyltransferase small" evidence="3">
    <location>
        <begin position="217"/>
        <end position="318"/>
    </location>
</feature>
<evidence type="ECO:0000259" key="3">
    <source>
        <dbReference type="Pfam" id="PF05175"/>
    </source>
</evidence>
<organism evidence="4 5">
    <name type="scientific">Paraburkholderia gardini</name>
    <dbReference type="NCBI Taxonomy" id="2823469"/>
    <lineage>
        <taxon>Bacteria</taxon>
        <taxon>Pseudomonadati</taxon>
        <taxon>Pseudomonadota</taxon>
        <taxon>Betaproteobacteria</taxon>
        <taxon>Burkholderiales</taxon>
        <taxon>Burkholderiaceae</taxon>
        <taxon>Paraburkholderia</taxon>
    </lineage>
</organism>
<dbReference type="Gene3D" id="3.40.50.150">
    <property type="entry name" value="Vaccinia Virus protein VP39"/>
    <property type="match status" value="1"/>
</dbReference>
<accession>A0ABM8U6B4</accession>
<evidence type="ECO:0000313" key="4">
    <source>
        <dbReference type="EMBL" id="CAG4908167.1"/>
    </source>
</evidence>
<dbReference type="Proteomes" id="UP000789752">
    <property type="component" value="Unassembled WGS sequence"/>
</dbReference>
<sequence>MQNPSHAEIQEDVRPGERYYRAKAVSGRAAAGADRIAAAPFLPRVLMTTSATITLPEDDGPRAVLWRSETAVPPPKRVTIADDRLTADAAYRLACEGTALLYRGDFQNARQLLQAMTRRVERNPRKTATSLKEAFNFHRQTQSQRARVLGMVLIPLDGDYTIPLRRAPEVREACTETYGAATGEPSVVSLRELLGLIGAHEWRKKGVEIPVLADRIHPHYGVFSPVRGEYVDLVARTPLPTLEKAFDIGTGTGVLAALLAKRGVKKIVATDQDPRALVCATENLARMGYDAQVKVVQADLFPEGRAPLVICNPPWVPARPASPVEYAVFDPDSRMLLGFLNGLAAHLSPDGEGWLILSDFAEHLGLRSRESLLAAIDQAGLKLVGREDIKPRHPKSTDANDPLHAARVKEVTSLWRLQAR</sequence>
<dbReference type="GO" id="GO:0102559">
    <property type="term" value="F:peptide chain release factor N(5)-glutamine methyltransferase activity"/>
    <property type="evidence" value="ECO:0007669"/>
    <property type="project" value="UniProtKB-EC"/>
</dbReference>
<keyword evidence="5" id="KW-1185">Reference proteome</keyword>
<dbReference type="PANTHER" id="PTHR18895:SF74">
    <property type="entry name" value="MTRF1L RELEASE FACTOR GLUTAMINE METHYLTRANSFERASE"/>
    <property type="match status" value="1"/>
</dbReference>
<keyword evidence="1 4" id="KW-0489">Methyltransferase</keyword>
<dbReference type="CDD" id="cd02440">
    <property type="entry name" value="AdoMet_MTases"/>
    <property type="match status" value="1"/>
</dbReference>
<dbReference type="InterPro" id="IPR029063">
    <property type="entry name" value="SAM-dependent_MTases_sf"/>
</dbReference>
<dbReference type="InterPro" id="IPR002052">
    <property type="entry name" value="DNA_methylase_N6_adenine_CS"/>
</dbReference>
<dbReference type="PROSITE" id="PS00092">
    <property type="entry name" value="N6_MTASE"/>
    <property type="match status" value="1"/>
</dbReference>
<evidence type="ECO:0000313" key="5">
    <source>
        <dbReference type="Proteomes" id="UP000789752"/>
    </source>
</evidence>
<keyword evidence="4" id="KW-0808">Transferase</keyword>